<dbReference type="GO" id="GO:0003676">
    <property type="term" value="F:nucleic acid binding"/>
    <property type="evidence" value="ECO:0007669"/>
    <property type="project" value="InterPro"/>
</dbReference>
<keyword evidence="3" id="KW-1185">Reference proteome</keyword>
<evidence type="ECO:0000313" key="3">
    <source>
        <dbReference type="Proteomes" id="UP000198211"/>
    </source>
</evidence>
<dbReference type="Proteomes" id="UP000198211">
    <property type="component" value="Unassembled WGS sequence"/>
</dbReference>
<gene>
    <name evidence="2" type="ORF">PHMEG_00010479</name>
</gene>
<dbReference type="InterPro" id="IPR036397">
    <property type="entry name" value="RNaseH_sf"/>
</dbReference>
<proteinExistence type="predicted"/>
<protein>
    <submittedName>
        <fullName evidence="2">Transposase</fullName>
    </submittedName>
</protein>
<reference evidence="3" key="1">
    <citation type="submission" date="2017-03" db="EMBL/GenBank/DDBJ databases">
        <title>Phytopthora megakarya and P. palmivora, two closely related causual agents of cacao black pod achieved similar genome size and gene model numbers by different mechanisms.</title>
        <authorList>
            <person name="Ali S."/>
            <person name="Shao J."/>
            <person name="Larry D.J."/>
            <person name="Kronmiller B."/>
            <person name="Shen D."/>
            <person name="Strem M.D."/>
            <person name="Melnick R.L."/>
            <person name="Guiltinan M.J."/>
            <person name="Tyler B.M."/>
            <person name="Meinhardt L.W."/>
            <person name="Bailey B.A."/>
        </authorList>
    </citation>
    <scope>NUCLEOTIDE SEQUENCE [LARGE SCALE GENOMIC DNA]</scope>
    <source>
        <strain evidence="3">zdho120</strain>
    </source>
</reference>
<dbReference type="PANTHER" id="PTHR46564:SF1">
    <property type="entry name" value="TRANSPOSASE"/>
    <property type="match status" value="1"/>
</dbReference>
<dbReference type="STRING" id="4795.A0A225WDL5"/>
<evidence type="ECO:0000313" key="2">
    <source>
        <dbReference type="EMBL" id="OWZ15813.1"/>
    </source>
</evidence>
<dbReference type="AlphaFoldDB" id="A0A225WDL5"/>
<dbReference type="PANTHER" id="PTHR46564">
    <property type="entry name" value="TRANSPOSASE"/>
    <property type="match status" value="1"/>
</dbReference>
<dbReference type="OrthoDB" id="124912at2759"/>
<comment type="caution">
    <text evidence="2">The sequence shown here is derived from an EMBL/GenBank/DDBJ whole genome shotgun (WGS) entry which is preliminary data.</text>
</comment>
<evidence type="ECO:0000259" key="1">
    <source>
        <dbReference type="Pfam" id="PF13358"/>
    </source>
</evidence>
<dbReference type="EMBL" id="NBNE01001047">
    <property type="protein sequence ID" value="OWZ15813.1"/>
    <property type="molecule type" value="Genomic_DNA"/>
</dbReference>
<name>A0A225WDL5_9STRA</name>
<sequence length="155" mass="17986">MTVSEFIAWDTRSGTFDRNRFQAAFRLNIAPLLILRPLPRSIVILDNIKIHMYRELEDLVHAIGALLFFLPPYSPQLNLIEVGFGHLKRWLLRHTHLAFRFDAKLPLGVAMRKCMEASADEGGNLYGHCGCDWFGRNRNIFFSLSEKFIWFSRSS</sequence>
<accession>A0A225WDL5</accession>
<dbReference type="InterPro" id="IPR038717">
    <property type="entry name" value="Tc1-like_DDE_dom"/>
</dbReference>
<organism evidence="2 3">
    <name type="scientific">Phytophthora megakarya</name>
    <dbReference type="NCBI Taxonomy" id="4795"/>
    <lineage>
        <taxon>Eukaryota</taxon>
        <taxon>Sar</taxon>
        <taxon>Stramenopiles</taxon>
        <taxon>Oomycota</taxon>
        <taxon>Peronosporomycetes</taxon>
        <taxon>Peronosporales</taxon>
        <taxon>Peronosporaceae</taxon>
        <taxon>Phytophthora</taxon>
    </lineage>
</organism>
<dbReference type="Gene3D" id="3.30.420.10">
    <property type="entry name" value="Ribonuclease H-like superfamily/Ribonuclease H"/>
    <property type="match status" value="1"/>
</dbReference>
<dbReference type="Pfam" id="PF13358">
    <property type="entry name" value="DDE_3"/>
    <property type="match status" value="1"/>
</dbReference>
<feature type="domain" description="Tc1-like transposase DDE" evidence="1">
    <location>
        <begin position="14"/>
        <end position="94"/>
    </location>
</feature>